<gene>
    <name evidence="2" type="ORF">COX77_03135</name>
</gene>
<comment type="caution">
    <text evidence="2">The sequence shown here is derived from an EMBL/GenBank/DDBJ whole genome shotgun (WGS) entry which is preliminary data.</text>
</comment>
<dbReference type="Pfam" id="PF01488">
    <property type="entry name" value="Shikimate_DH"/>
    <property type="match status" value="1"/>
</dbReference>
<dbReference type="EMBL" id="PFPO01000058">
    <property type="protein sequence ID" value="PIZ98879.1"/>
    <property type="molecule type" value="Genomic_DNA"/>
</dbReference>
<proteinExistence type="predicted"/>
<evidence type="ECO:0000259" key="1">
    <source>
        <dbReference type="Pfam" id="PF01488"/>
    </source>
</evidence>
<dbReference type="AlphaFoldDB" id="A0A2M7VEF2"/>
<evidence type="ECO:0000313" key="3">
    <source>
        <dbReference type="Proteomes" id="UP000230405"/>
    </source>
</evidence>
<dbReference type="InterPro" id="IPR036291">
    <property type="entry name" value="NAD(P)-bd_dom_sf"/>
</dbReference>
<dbReference type="Gene3D" id="3.40.50.720">
    <property type="entry name" value="NAD(P)-binding Rossmann-like Domain"/>
    <property type="match status" value="1"/>
</dbReference>
<feature type="domain" description="Quinate/shikimate 5-dehydrogenase/glutamyl-tRNA reductase" evidence="1">
    <location>
        <begin position="167"/>
        <end position="276"/>
    </location>
</feature>
<reference evidence="3" key="1">
    <citation type="submission" date="2017-09" db="EMBL/GenBank/DDBJ databases">
        <title>Depth-based differentiation of microbial function through sediment-hosted aquifers and enrichment of novel symbionts in the deep terrestrial subsurface.</title>
        <authorList>
            <person name="Probst A.J."/>
            <person name="Ladd B."/>
            <person name="Jarett J.K."/>
            <person name="Geller-Mcgrath D.E."/>
            <person name="Sieber C.M.K."/>
            <person name="Emerson J.B."/>
            <person name="Anantharaman K."/>
            <person name="Thomas B.C."/>
            <person name="Malmstrom R."/>
            <person name="Stieglmeier M."/>
            <person name="Klingl A."/>
            <person name="Woyke T."/>
            <person name="Ryan C.M."/>
            <person name="Banfield J.F."/>
        </authorList>
    </citation>
    <scope>NUCLEOTIDE SEQUENCE [LARGE SCALE GENOMIC DNA]</scope>
</reference>
<sequence length="377" mass="42277">MPKVNLAFITNTRSEIDRDIVYAHHFVETGNKFVPDIFNWKKVNITIGDQCLSSQMVVIGSSTADLYSGLRNESVSDARQKKEILERIHQGKTQTRLAIVHALDDLRADVICFGASTKNLLKVPELQQLNGQHTSVFTLGDSYTAAVCVEQIKKACERGGVDFYSPQTNFLIVGAYGLLGRLVSRYFSQFACQLLLVGRDITQLKKLTTELKSSCRFRLYQKCTDVNEQVHLLFTATNSPESIITPHLIKDWGGKILALDVAEPPNITPDVCQRSGSGFLRLDAGVVRNDTLYFENGNQMGLRDNTIFACFAEGFIVAHLLAQKQLSLPAYDLMKVREDYFANLLAYADQCGFILHDFQSFGQIITAEQWRKFITVA</sequence>
<protein>
    <recommendedName>
        <fullName evidence="1">Quinate/shikimate 5-dehydrogenase/glutamyl-tRNA reductase domain-containing protein</fullName>
    </recommendedName>
</protein>
<organism evidence="2 3">
    <name type="scientific">Candidatus Komeilibacteria bacterium CG_4_10_14_0_2_um_filter_37_10</name>
    <dbReference type="NCBI Taxonomy" id="1974470"/>
    <lineage>
        <taxon>Bacteria</taxon>
        <taxon>Candidatus Komeiliibacteriota</taxon>
    </lineage>
</organism>
<accession>A0A2M7VEF2</accession>
<dbReference type="SUPFAM" id="SSF51735">
    <property type="entry name" value="NAD(P)-binding Rossmann-fold domains"/>
    <property type="match status" value="1"/>
</dbReference>
<dbReference type="Proteomes" id="UP000230405">
    <property type="component" value="Unassembled WGS sequence"/>
</dbReference>
<name>A0A2M7VEF2_9BACT</name>
<dbReference type="InterPro" id="IPR006151">
    <property type="entry name" value="Shikm_DH/Glu-tRNA_Rdtase"/>
</dbReference>
<evidence type="ECO:0000313" key="2">
    <source>
        <dbReference type="EMBL" id="PIZ98879.1"/>
    </source>
</evidence>